<organism evidence="6 7">
    <name type="scientific">Paenibacillus sepulcri</name>
    <dbReference type="NCBI Taxonomy" id="359917"/>
    <lineage>
        <taxon>Bacteria</taxon>
        <taxon>Bacillati</taxon>
        <taxon>Bacillota</taxon>
        <taxon>Bacilli</taxon>
        <taxon>Bacillales</taxon>
        <taxon>Paenibacillaceae</taxon>
        <taxon>Paenibacillus</taxon>
    </lineage>
</organism>
<feature type="domain" description="Glycoside hydrolase family 42 N-terminal" evidence="5">
    <location>
        <begin position="6"/>
        <end position="309"/>
    </location>
</feature>
<keyword evidence="3" id="KW-0862">Zinc</keyword>
<accession>A0ABS7C4G3</accession>
<dbReference type="SUPFAM" id="SSF51445">
    <property type="entry name" value="(Trans)glycosidases"/>
    <property type="match status" value="1"/>
</dbReference>
<dbReference type="InterPro" id="IPR017853">
    <property type="entry name" value="GH"/>
</dbReference>
<gene>
    <name evidence="6" type="ORF">K0U00_17395</name>
</gene>
<keyword evidence="1" id="KW-0479">Metal-binding</keyword>
<feature type="non-terminal residue" evidence="6">
    <location>
        <position position="319"/>
    </location>
</feature>
<dbReference type="PANTHER" id="PTHR36447:SF2">
    <property type="entry name" value="BETA-GALACTOSIDASE YESZ"/>
    <property type="match status" value="1"/>
</dbReference>
<keyword evidence="7" id="KW-1185">Reference proteome</keyword>
<evidence type="ECO:0000256" key="3">
    <source>
        <dbReference type="ARBA" id="ARBA00022833"/>
    </source>
</evidence>
<evidence type="ECO:0000259" key="5">
    <source>
        <dbReference type="Pfam" id="PF02449"/>
    </source>
</evidence>
<dbReference type="PANTHER" id="PTHR36447">
    <property type="entry name" value="BETA-GALACTOSIDASE GANA"/>
    <property type="match status" value="1"/>
</dbReference>
<comment type="caution">
    <text evidence="6">The sequence shown here is derived from an EMBL/GenBank/DDBJ whole genome shotgun (WGS) entry which is preliminary data.</text>
</comment>
<protein>
    <submittedName>
        <fullName evidence="6">Beta-galactosidase</fullName>
        <ecNumber evidence="6">3.2.1.23</ecNumber>
    </submittedName>
</protein>
<proteinExistence type="predicted"/>
<name>A0ABS7C4G3_9BACL</name>
<sequence length="319" mass="37295">MKFGVDYYPEHCPSDIWEWDADQMRGMGIDLVRMAEFAWSKMEPEEGRYDFGWLDRSIEILNSRGIKTVLGTPTAAPPVWLMEKHPDIFPVNASGMSVSFGGRHHDCQSNETYRTHIRRFVREMALHYKDHPAVIGWQTDNEFGNSHQQLCYCDSCRSRFQQWLEQRYGAIEALNEAWGTVFWSQTYARFDQVPSPMPTPNSHNPSHLLAWKRFCSDLIVDFQRVQVEILREICPHHFITHNFMGFFDKTDYFELARDLDFISHDQYPMLFLEERIKRSSPAHLGMALDLMRGTKEQSFWIMEQLAGPTGTEILGSTPR</sequence>
<dbReference type="GO" id="GO:0004565">
    <property type="term" value="F:beta-galactosidase activity"/>
    <property type="evidence" value="ECO:0007669"/>
    <property type="project" value="UniProtKB-EC"/>
</dbReference>
<dbReference type="InterPro" id="IPR003476">
    <property type="entry name" value="Glyco_hydro_42"/>
</dbReference>
<evidence type="ECO:0000256" key="2">
    <source>
        <dbReference type="ARBA" id="ARBA00022801"/>
    </source>
</evidence>
<dbReference type="Pfam" id="PF02449">
    <property type="entry name" value="Glyco_hydro_42"/>
    <property type="match status" value="1"/>
</dbReference>
<dbReference type="Gene3D" id="3.20.20.80">
    <property type="entry name" value="Glycosidases"/>
    <property type="match status" value="1"/>
</dbReference>
<dbReference type="InterPro" id="IPR013529">
    <property type="entry name" value="Glyco_hydro_42_N"/>
</dbReference>
<evidence type="ECO:0000256" key="1">
    <source>
        <dbReference type="ARBA" id="ARBA00022723"/>
    </source>
</evidence>
<evidence type="ECO:0000256" key="4">
    <source>
        <dbReference type="ARBA" id="ARBA00023295"/>
    </source>
</evidence>
<dbReference type="EMBL" id="JAHZIK010000437">
    <property type="protein sequence ID" value="MBW7455805.1"/>
    <property type="molecule type" value="Genomic_DNA"/>
</dbReference>
<dbReference type="Proteomes" id="UP001519887">
    <property type="component" value="Unassembled WGS sequence"/>
</dbReference>
<evidence type="ECO:0000313" key="6">
    <source>
        <dbReference type="EMBL" id="MBW7455805.1"/>
    </source>
</evidence>
<dbReference type="EC" id="3.2.1.23" evidence="6"/>
<evidence type="ECO:0000313" key="7">
    <source>
        <dbReference type="Proteomes" id="UP001519887"/>
    </source>
</evidence>
<keyword evidence="2 6" id="KW-0378">Hydrolase</keyword>
<keyword evidence="4 6" id="KW-0326">Glycosidase</keyword>
<reference evidence="6 7" key="1">
    <citation type="submission" date="2021-07" db="EMBL/GenBank/DDBJ databases">
        <title>Paenibacillus radiodurans sp. nov., isolated from the southeastern edge of Tengger Desert.</title>
        <authorList>
            <person name="Zhang G."/>
        </authorList>
    </citation>
    <scope>NUCLEOTIDE SEQUENCE [LARGE SCALE GENOMIC DNA]</scope>
    <source>
        <strain evidence="6 7">CCM 7311</strain>
    </source>
</reference>